<proteinExistence type="predicted"/>
<protein>
    <submittedName>
        <fullName evidence="1">Uncharacterized protein</fullName>
    </submittedName>
</protein>
<dbReference type="Gene3D" id="3.90.1600.10">
    <property type="entry name" value="Palm domain of DNA polymerase"/>
    <property type="match status" value="1"/>
</dbReference>
<evidence type="ECO:0000313" key="1">
    <source>
        <dbReference type="EMBL" id="EGF88482.1"/>
    </source>
</evidence>
<reference evidence="1 2" key="1">
    <citation type="submission" date="2011-03" db="EMBL/GenBank/DDBJ databases">
        <title>The Genome Sequence of Gemella haemolysans M341.</title>
        <authorList>
            <consortium name="The Broad Institute Genome Sequencing Platform"/>
            <consortium name="The Broad Institute Genome Sequencing Center for Infectious Disease"/>
            <person name="Earl A."/>
            <person name="Ward D."/>
            <person name="Feldgarden M."/>
            <person name="Gevers D."/>
            <person name="Sibley C.D."/>
            <person name="Field T.R."/>
            <person name="Grinwis M."/>
            <person name="Eshaghurshan C.S."/>
            <person name="Surette M.G."/>
            <person name="Young S.K."/>
            <person name="Zeng Q."/>
            <person name="Gargeya S."/>
            <person name="Fitzgerald M."/>
            <person name="Haas B."/>
            <person name="Abouelleil A."/>
            <person name="Alvarado L."/>
            <person name="Arachchi H.M."/>
            <person name="Berlin A."/>
            <person name="Brown A."/>
            <person name="Chapman S.B."/>
            <person name="Chen Z."/>
            <person name="Dunbar C."/>
            <person name="Freedman E."/>
            <person name="Gearin G."/>
            <person name="Gellesch M."/>
            <person name="Goldberg J."/>
            <person name="Griggs A."/>
            <person name="Gujja S."/>
            <person name="Heilman E.R."/>
            <person name="Heiman D."/>
            <person name="Howarth C."/>
            <person name="Larson L."/>
            <person name="Lui A."/>
            <person name="MacDonald P.J.P."/>
            <person name="Mehta T."/>
            <person name="Montmayeur A."/>
            <person name="Murphy C."/>
            <person name="Neiman D."/>
            <person name="Pearson M."/>
            <person name="Priest M."/>
            <person name="Roberts A."/>
            <person name="Saif S."/>
            <person name="Shea T."/>
            <person name="Shenoy N."/>
            <person name="Sisk P."/>
            <person name="Stolte C."/>
            <person name="Sykes S."/>
            <person name="White J."/>
            <person name="Yandava C."/>
            <person name="Wortman J."/>
            <person name="Nusbaum C."/>
            <person name="Birren B."/>
        </authorList>
    </citation>
    <scope>NUCLEOTIDE SEQUENCE [LARGE SCALE GENOMIC DNA]</scope>
    <source>
        <strain evidence="1 2">M341</strain>
    </source>
</reference>
<accession>A0AA87ARW4</accession>
<dbReference type="RefSeq" id="WP_003147093.1">
    <property type="nucleotide sequence ID" value="NZ_GL883583.1"/>
</dbReference>
<dbReference type="SUPFAM" id="SSF56672">
    <property type="entry name" value="DNA/RNA polymerases"/>
    <property type="match status" value="1"/>
</dbReference>
<evidence type="ECO:0000313" key="2">
    <source>
        <dbReference type="Proteomes" id="UP000004773"/>
    </source>
</evidence>
<sequence>MIFYYIKNSDLHIADFNTKKNLIIDNNDDLDKFIKRNKKEIWITYDQADHLKNVVTVYDCKDKYSIQYKMNSYNVKTELEAVVETFFENIDTYKCKMALINEFKLPKYLINSSIASITAYAIGGTPCYKDEFDFMKLDILFKYSHVRNFFMNNNNYSQKYKTMIAGVEHTYGYGGCHGARKSYCSSKPVLVIDIEAFYPTMLNRLGYFNIKKISRAKYIHEQNLKLKGKPERLPYKLADNSIVGNFKNKFSDLYNPRASNTICVNGQLLITLLIEMLEPHIKLIQTNTDGIIIEYDDFDTIDRICEKFEDLTRYNLTFTCYDKIYQKDVNNYLLIGDEIKAVGELKECSEGNYTESIIKRSMRAYLTSGEKIAKTINNCKEEREFQILAKPDYRVFANWYGRPIKGVFSFDVSNQFKYYDENWYISEAIRRVKKYGVTL</sequence>
<dbReference type="EMBL" id="ACRO01000015">
    <property type="protein sequence ID" value="EGF88482.1"/>
    <property type="molecule type" value="Genomic_DNA"/>
</dbReference>
<gene>
    <name evidence="1" type="ORF">HMPREF0428_01000</name>
</gene>
<organism evidence="1 2">
    <name type="scientific">Gemella haemolysans M341</name>
    <dbReference type="NCBI Taxonomy" id="562981"/>
    <lineage>
        <taxon>Bacteria</taxon>
        <taxon>Bacillati</taxon>
        <taxon>Bacillota</taxon>
        <taxon>Bacilli</taxon>
        <taxon>Bacillales</taxon>
        <taxon>Gemellaceae</taxon>
        <taxon>Gemella</taxon>
    </lineage>
</organism>
<dbReference type="AlphaFoldDB" id="A0AA87ARW4"/>
<dbReference type="Proteomes" id="UP000004773">
    <property type="component" value="Unassembled WGS sequence"/>
</dbReference>
<dbReference type="InterPro" id="IPR023211">
    <property type="entry name" value="DNA_pol_palm_dom_sf"/>
</dbReference>
<dbReference type="InterPro" id="IPR043502">
    <property type="entry name" value="DNA/RNA_pol_sf"/>
</dbReference>
<comment type="caution">
    <text evidence="1">The sequence shown here is derived from an EMBL/GenBank/DDBJ whole genome shotgun (WGS) entry which is preliminary data.</text>
</comment>
<name>A0AA87ARW4_9BACL</name>